<reference evidence="1" key="1">
    <citation type="journal article" date="2020" name="mSystems">
        <title>Genome- and Community-Level Interaction Insights into Carbon Utilization and Element Cycling Functions of Hydrothermarchaeota in Hydrothermal Sediment.</title>
        <authorList>
            <person name="Zhou Z."/>
            <person name="Liu Y."/>
            <person name="Xu W."/>
            <person name="Pan J."/>
            <person name="Luo Z.H."/>
            <person name="Li M."/>
        </authorList>
    </citation>
    <scope>NUCLEOTIDE SEQUENCE [LARGE SCALE GENOMIC DNA]</scope>
    <source>
        <strain evidence="1">SpSt-648</strain>
    </source>
</reference>
<dbReference type="AlphaFoldDB" id="A0A7C4NVK3"/>
<dbReference type="InterPro" id="IPR013321">
    <property type="entry name" value="Arc_rbn_hlx_hlx"/>
</dbReference>
<name>A0A7C4NVK3_STAMA</name>
<protein>
    <submittedName>
        <fullName evidence="1">Uncharacterized protein</fullName>
    </submittedName>
</protein>
<dbReference type="GO" id="GO:0006355">
    <property type="term" value="P:regulation of DNA-templated transcription"/>
    <property type="evidence" value="ECO:0007669"/>
    <property type="project" value="InterPro"/>
</dbReference>
<dbReference type="Gene3D" id="1.10.1220.10">
    <property type="entry name" value="Met repressor-like"/>
    <property type="match status" value="1"/>
</dbReference>
<dbReference type="EMBL" id="DTBP01000024">
    <property type="protein sequence ID" value="HGQ74154.1"/>
    <property type="molecule type" value="Genomic_DNA"/>
</dbReference>
<gene>
    <name evidence="1" type="ORF">ENU20_03655</name>
</gene>
<comment type="caution">
    <text evidence="1">The sequence shown here is derived from an EMBL/GenBank/DDBJ whole genome shotgun (WGS) entry which is preliminary data.</text>
</comment>
<organism evidence="1">
    <name type="scientific">Staphylothermus marinus</name>
    <dbReference type="NCBI Taxonomy" id="2280"/>
    <lineage>
        <taxon>Archaea</taxon>
        <taxon>Thermoproteota</taxon>
        <taxon>Thermoprotei</taxon>
        <taxon>Desulfurococcales</taxon>
        <taxon>Desulfurococcaceae</taxon>
        <taxon>Staphylothermus</taxon>
    </lineage>
</organism>
<proteinExistence type="predicted"/>
<accession>A0A7C4NVK3</accession>
<evidence type="ECO:0000313" key="1">
    <source>
        <dbReference type="EMBL" id="HGQ74154.1"/>
    </source>
</evidence>
<sequence>MVENRFGSDEVEIIDSRTMIINLKPRVRVVSFKLDENTLKAFDQFMKKYGLNSRSMVLKSIVSALVKLSENIGNGKLIEICMAAKYVDGEEKVASICFKT</sequence>